<keyword evidence="3" id="KW-1185">Reference proteome</keyword>
<dbReference type="VEuPathDB" id="CryptoDB:GNI_113460"/>
<dbReference type="AlphaFoldDB" id="A0A023B3C4"/>
<gene>
    <name evidence="2" type="ORF">GNI_113460</name>
</gene>
<dbReference type="RefSeq" id="XP_011131578.1">
    <property type="nucleotide sequence ID" value="XM_011133276.1"/>
</dbReference>
<organism evidence="2 3">
    <name type="scientific">Gregarina niphandrodes</name>
    <name type="common">Septate eugregarine</name>
    <dbReference type="NCBI Taxonomy" id="110365"/>
    <lineage>
        <taxon>Eukaryota</taxon>
        <taxon>Sar</taxon>
        <taxon>Alveolata</taxon>
        <taxon>Apicomplexa</taxon>
        <taxon>Conoidasida</taxon>
        <taxon>Gregarinasina</taxon>
        <taxon>Eugregarinorida</taxon>
        <taxon>Gregarinidae</taxon>
        <taxon>Gregarina</taxon>
    </lineage>
</organism>
<comment type="caution">
    <text evidence="2">The sequence shown here is derived from an EMBL/GenBank/DDBJ whole genome shotgun (WGS) entry which is preliminary data.</text>
</comment>
<evidence type="ECO:0000256" key="1">
    <source>
        <dbReference type="SAM" id="MobiDB-lite"/>
    </source>
</evidence>
<feature type="region of interest" description="Disordered" evidence="1">
    <location>
        <begin position="351"/>
        <end position="382"/>
    </location>
</feature>
<accession>A0A023B3C4</accession>
<dbReference type="GeneID" id="22913998"/>
<name>A0A023B3C4_GRENI</name>
<feature type="compositionally biased region" description="Basic and acidic residues" evidence="1">
    <location>
        <begin position="351"/>
        <end position="363"/>
    </location>
</feature>
<evidence type="ECO:0000313" key="3">
    <source>
        <dbReference type="Proteomes" id="UP000019763"/>
    </source>
</evidence>
<proteinExistence type="predicted"/>
<reference evidence="2" key="1">
    <citation type="submission" date="2013-12" db="EMBL/GenBank/DDBJ databases">
        <authorList>
            <person name="Omoto C.K."/>
            <person name="Sibley D."/>
            <person name="Venepally P."/>
            <person name="Hadjithomas M."/>
            <person name="Karamycheva S."/>
            <person name="Brunk B."/>
            <person name="Roos D."/>
            <person name="Caler E."/>
            <person name="Lorenzi H."/>
        </authorList>
    </citation>
    <scope>NUCLEOTIDE SEQUENCE</scope>
</reference>
<dbReference type="Proteomes" id="UP000019763">
    <property type="component" value="Unassembled WGS sequence"/>
</dbReference>
<dbReference type="EMBL" id="AFNH02000848">
    <property type="protein sequence ID" value="EZG55404.1"/>
    <property type="molecule type" value="Genomic_DNA"/>
</dbReference>
<sequence>MSQVSDLKQTDAQIVVEIPVPHYPTKQPADAVPWCPPEHTWMNSAPTRSCPSNDRHTMPPCSSKLDTLGQLISQKDELENLANSAGCAASPTSASVLPKGGGLSDSAEQSLTTEPLPAPEQLPTVFDHSRAAEQLPVALEALVTAEQLPGAEQLRGVEQLPHSGQLPATDQLPAIVQFLVVEQLTAADGLSAPKELPNTERLPAAGLPAADSKTSILADGALKSESNVAPSRCLPGVGLSTVAGDVALDWCDLWPFYQGELEPHCRELSSFATAHCSELTGSGWRILRGDVKVIVDDVARQMPTRAGRQWLGAILWWHHIHTMPYQQAHLYILRNIICTCAETAASLVSRDSTRIRGDQDSGEKPNSNSGRHGRPGRDPDRESTFQVVIRALVSRPGGPGYQDVESLVKAATDDGRLPLLAGLSSMVYGRVLTDFFFSGRAVRNLLPRFWRSPNDWEVNAQELATKASLLLAHFDPELEDEFKRHGGSLLWAAKYTTAIGANLMEGNMWKGWLIVIMLMSKAWGVKPFYLCLASISHALAEIHHQICHKTQPALPDQKLSNCTRHDECLATILNDDTAKSLLEKKKLELSPVLWNPLIVKHLR</sequence>
<protein>
    <submittedName>
        <fullName evidence="2">Uncharacterized protein</fullName>
    </submittedName>
</protein>
<feature type="region of interest" description="Disordered" evidence="1">
    <location>
        <begin position="88"/>
        <end position="119"/>
    </location>
</feature>
<evidence type="ECO:0000313" key="2">
    <source>
        <dbReference type="EMBL" id="EZG55404.1"/>
    </source>
</evidence>